<name>A0A975AJT3_9GAMM</name>
<dbReference type="KEGG" id="scyp:JYB88_12365"/>
<gene>
    <name evidence="1" type="ORF">JYB88_12365</name>
</gene>
<dbReference type="Proteomes" id="UP000663281">
    <property type="component" value="Chromosome"/>
</dbReference>
<keyword evidence="2" id="KW-1185">Reference proteome</keyword>
<evidence type="ECO:0000313" key="2">
    <source>
        <dbReference type="Proteomes" id="UP000663281"/>
    </source>
</evidence>
<dbReference type="EMBL" id="CP071504">
    <property type="protein sequence ID" value="QSX29041.1"/>
    <property type="molecule type" value="Genomic_DNA"/>
</dbReference>
<accession>A0A975AJT3</accession>
<protein>
    <submittedName>
        <fullName evidence="1">Uncharacterized protein</fullName>
    </submittedName>
</protein>
<proteinExistence type="predicted"/>
<organism evidence="1 2">
    <name type="scientific">Shewanella cyperi</name>
    <dbReference type="NCBI Taxonomy" id="2814292"/>
    <lineage>
        <taxon>Bacteria</taxon>
        <taxon>Pseudomonadati</taxon>
        <taxon>Pseudomonadota</taxon>
        <taxon>Gammaproteobacteria</taxon>
        <taxon>Alteromonadales</taxon>
        <taxon>Shewanellaceae</taxon>
        <taxon>Shewanella</taxon>
    </lineage>
</organism>
<evidence type="ECO:0000313" key="1">
    <source>
        <dbReference type="EMBL" id="QSX29041.1"/>
    </source>
</evidence>
<reference evidence="1 2" key="1">
    <citation type="submission" date="2021-03" db="EMBL/GenBank/DDBJ databases">
        <title>Novel species identification of genus Shewanella.</title>
        <authorList>
            <person name="Liu G."/>
            <person name="Zhang Q."/>
        </authorList>
    </citation>
    <scope>NUCLEOTIDE SEQUENCE [LARGE SCALE GENOMIC DNA]</scope>
    <source>
        <strain evidence="1 2">FJAT-53726</strain>
    </source>
</reference>
<sequence>MDDVHSEPYSEPIDLIALLAELDEWHKTRASLPDTLPWNVDTPGYLNRKKVYLKSIERDPETGDYMLILWRAVGGGDGVYGIPADASLDDDTLYDANEAAEGKEVIWGEAAYYWFIPSMGVFASIKFSRSVADTLLLNRYLRDFIELHSTLKPKHVEEKQNSAGHPYLSVSFTSPNVSGHLWLRIYSKRISKITNEADLEVMAKDITHLVKREEISAIDSGQKNWERLLSGLPFVSSVTSKQTRKVEVIIEAKPTPVELREILETYQDNYAGGIDPWVNVGFRKDGVGGTVWLNKYILKSILLVSDIGGVNDTGHYTTKRLFAALRLRRDSLLAPLGQKNKDSEAA</sequence>
<dbReference type="AlphaFoldDB" id="A0A975AJT3"/>
<dbReference type="RefSeq" id="WP_207324311.1">
    <property type="nucleotide sequence ID" value="NZ_CP071504.1"/>
</dbReference>